<reference evidence="2" key="1">
    <citation type="submission" date="2022-12" db="EMBL/GenBank/DDBJ databases">
        <title>Polyphasic identification of a Novel Hot-Spring Cyanobacterium Ocullathermofonsia sinensis gen nov. sp. nov. and Genomic Insights on its Adaptations to the Thermal Habitat.</title>
        <authorList>
            <person name="Daroch M."/>
            <person name="Tang J."/>
            <person name="Jiang Y."/>
        </authorList>
    </citation>
    <scope>NUCLEOTIDE SEQUENCE</scope>
    <source>
        <strain evidence="2">PKUAC-SCTA174</strain>
    </source>
</reference>
<dbReference type="AlphaFoldDB" id="A0A9E8ZKI3"/>
<proteinExistence type="predicted"/>
<feature type="transmembrane region" description="Helical" evidence="1">
    <location>
        <begin position="51"/>
        <end position="72"/>
    </location>
</feature>
<feature type="transmembrane region" description="Helical" evidence="1">
    <location>
        <begin position="78"/>
        <end position="99"/>
    </location>
</feature>
<evidence type="ECO:0000313" key="3">
    <source>
        <dbReference type="Proteomes" id="UP001163152"/>
    </source>
</evidence>
<dbReference type="KEGG" id="tsin:OXH18_23910"/>
<organism evidence="2 3">
    <name type="scientific">Thermocoleostomius sinensis A174</name>
    <dbReference type="NCBI Taxonomy" id="2016057"/>
    <lineage>
        <taxon>Bacteria</taxon>
        <taxon>Bacillati</taxon>
        <taxon>Cyanobacteriota</taxon>
        <taxon>Cyanophyceae</taxon>
        <taxon>Oculatellales</taxon>
        <taxon>Oculatellaceae</taxon>
        <taxon>Thermocoleostomius</taxon>
    </lineage>
</organism>
<evidence type="ECO:0000256" key="1">
    <source>
        <dbReference type="SAM" id="Phobius"/>
    </source>
</evidence>
<keyword evidence="1" id="KW-0472">Membrane</keyword>
<gene>
    <name evidence="2" type="ORF">OXH18_23910</name>
</gene>
<keyword evidence="1" id="KW-0812">Transmembrane</keyword>
<accession>A0A9E8ZKI3</accession>
<dbReference type="EMBL" id="CP113797">
    <property type="protein sequence ID" value="WAL60176.1"/>
    <property type="molecule type" value="Genomic_DNA"/>
</dbReference>
<protein>
    <submittedName>
        <fullName evidence="2">Uncharacterized protein</fullName>
    </submittedName>
</protein>
<evidence type="ECO:0000313" key="2">
    <source>
        <dbReference type="EMBL" id="WAL60176.1"/>
    </source>
</evidence>
<sequence length="103" mass="11202">MPSHKPDSVYRPSRKPIIGDRGHVYRPHTKRAKLNFNRDYTKFIHWTPQTIALTAIGFGATYLTIIMAVAMAAGFGAAIALIAVGVCLAGAIAAMYWLASLDL</sequence>
<keyword evidence="3" id="KW-1185">Reference proteome</keyword>
<dbReference type="Proteomes" id="UP001163152">
    <property type="component" value="Chromosome"/>
</dbReference>
<name>A0A9E8ZKI3_9CYAN</name>
<dbReference type="RefSeq" id="WP_268610032.1">
    <property type="nucleotide sequence ID" value="NZ_CP113797.1"/>
</dbReference>
<keyword evidence="1" id="KW-1133">Transmembrane helix</keyword>